<feature type="region of interest" description="Disordered" evidence="1">
    <location>
        <begin position="60"/>
        <end position="82"/>
    </location>
</feature>
<dbReference type="Proteomes" id="UP000325672">
    <property type="component" value="Unassembled WGS sequence"/>
</dbReference>
<dbReference type="RefSeq" id="XP_031919837.1">
    <property type="nucleotide sequence ID" value="XM_032052999.1"/>
</dbReference>
<dbReference type="GeneID" id="43637209"/>
<evidence type="ECO:0000313" key="2">
    <source>
        <dbReference type="EMBL" id="KAE8143774.1"/>
    </source>
</evidence>
<reference evidence="2 3" key="1">
    <citation type="submission" date="2019-04" db="EMBL/GenBank/DDBJ databases">
        <title>Friends and foes A comparative genomics study of 23 Aspergillus species from section Flavi.</title>
        <authorList>
            <consortium name="DOE Joint Genome Institute"/>
            <person name="Kjaerbolling I."/>
            <person name="Vesth T."/>
            <person name="Frisvad J.C."/>
            <person name="Nybo J.L."/>
            <person name="Theobald S."/>
            <person name="Kildgaard S."/>
            <person name="Isbrandt T."/>
            <person name="Kuo A."/>
            <person name="Sato A."/>
            <person name="Lyhne E.K."/>
            <person name="Kogle M.E."/>
            <person name="Wiebenga A."/>
            <person name="Kun R.S."/>
            <person name="Lubbers R.J."/>
            <person name="Makela M.R."/>
            <person name="Barry K."/>
            <person name="Chovatia M."/>
            <person name="Clum A."/>
            <person name="Daum C."/>
            <person name="Haridas S."/>
            <person name="He G."/>
            <person name="LaButti K."/>
            <person name="Lipzen A."/>
            <person name="Mondo S."/>
            <person name="Riley R."/>
            <person name="Salamov A."/>
            <person name="Simmons B.A."/>
            <person name="Magnuson J.K."/>
            <person name="Henrissat B."/>
            <person name="Mortensen U.H."/>
            <person name="Larsen T.O."/>
            <person name="Devries R.P."/>
            <person name="Grigoriev I.V."/>
            <person name="Machida M."/>
            <person name="Baker S.E."/>
            <person name="Andersen M.R."/>
        </authorList>
    </citation>
    <scope>NUCLEOTIDE SEQUENCE [LARGE SCALE GENOMIC DNA]</scope>
    <source>
        <strain evidence="2 3">CBS 117625</strain>
    </source>
</reference>
<dbReference type="EMBL" id="ML743551">
    <property type="protein sequence ID" value="KAE8143774.1"/>
    <property type="molecule type" value="Genomic_DNA"/>
</dbReference>
<organism evidence="2 3">
    <name type="scientific">Aspergillus pseudotamarii</name>
    <dbReference type="NCBI Taxonomy" id="132259"/>
    <lineage>
        <taxon>Eukaryota</taxon>
        <taxon>Fungi</taxon>
        <taxon>Dikarya</taxon>
        <taxon>Ascomycota</taxon>
        <taxon>Pezizomycotina</taxon>
        <taxon>Eurotiomycetes</taxon>
        <taxon>Eurotiomycetidae</taxon>
        <taxon>Eurotiales</taxon>
        <taxon>Aspergillaceae</taxon>
        <taxon>Aspergillus</taxon>
        <taxon>Aspergillus subgen. Circumdati</taxon>
    </lineage>
</organism>
<protein>
    <submittedName>
        <fullName evidence="2">Uncharacterized protein</fullName>
    </submittedName>
</protein>
<evidence type="ECO:0000313" key="3">
    <source>
        <dbReference type="Proteomes" id="UP000325672"/>
    </source>
</evidence>
<proteinExistence type="predicted"/>
<keyword evidence="3" id="KW-1185">Reference proteome</keyword>
<gene>
    <name evidence="2" type="ORF">BDV38DRAFT_232050</name>
</gene>
<dbReference type="OrthoDB" id="4419531at2759"/>
<evidence type="ECO:0000256" key="1">
    <source>
        <dbReference type="SAM" id="MobiDB-lite"/>
    </source>
</evidence>
<feature type="compositionally biased region" description="Polar residues" evidence="1">
    <location>
        <begin position="60"/>
        <end position="81"/>
    </location>
</feature>
<sequence>MPTGEGNGDDSNHRLYALEQRLQELESKLGGMNGTHDSSGEVKDLERRVEELSTRLENVIAQSTSKPSGGTANPMSQTNIDVSEHGVARRVEAGRAAVTRRKGGGPTRINFQQRFDRVPHVQITPERFGGTGNFENFWLYLFNDGPPCVDRDGFEVGSYVGVGHTVVFRWLAVEIV</sequence>
<name>A0A5N6TBM5_ASPPS</name>
<dbReference type="AlphaFoldDB" id="A0A5N6TBM5"/>
<accession>A0A5N6TBM5</accession>